<accession>A0AA88J3I6</accession>
<keyword evidence="7" id="KW-0413">Isomerase</keyword>
<keyword evidence="6" id="KW-0496">Mitochondrion</keyword>
<dbReference type="PANTHER" id="PTHR21600:SF83">
    <property type="entry name" value="PSEUDOURIDYLATE SYNTHASE RPUSD4, MITOCHONDRIAL"/>
    <property type="match status" value="1"/>
</dbReference>
<dbReference type="InterPro" id="IPR006145">
    <property type="entry name" value="PsdUridine_synth_RsuA/RluA"/>
</dbReference>
<evidence type="ECO:0000256" key="6">
    <source>
        <dbReference type="ARBA" id="ARBA00023128"/>
    </source>
</evidence>
<protein>
    <recommendedName>
        <fullName evidence="9">Pseudouridylate synthase RPUSD4, mitochondrial</fullName>
    </recommendedName>
    <alternativeName>
        <fullName evidence="10">RNA pseudouridylate synthase domain-containing protein 4</fullName>
    </alternativeName>
</protein>
<comment type="catalytic activity">
    <reaction evidence="8">
        <text>a uridine in tRNA = a pseudouridine in tRNA</text>
        <dbReference type="Rhea" id="RHEA:54572"/>
        <dbReference type="Rhea" id="RHEA-COMP:13339"/>
        <dbReference type="Rhea" id="RHEA-COMP:13934"/>
        <dbReference type="ChEBI" id="CHEBI:65314"/>
        <dbReference type="ChEBI" id="CHEBI:65315"/>
    </reaction>
</comment>
<dbReference type="GO" id="GO:0005739">
    <property type="term" value="C:mitochondrion"/>
    <property type="evidence" value="ECO:0007669"/>
    <property type="project" value="UniProtKB-SubCell"/>
</dbReference>
<feature type="domain" description="Pseudouridine synthase RsuA/RluA-like" evidence="11">
    <location>
        <begin position="126"/>
        <end position="299"/>
    </location>
</feature>
<evidence type="ECO:0000256" key="5">
    <source>
        <dbReference type="ARBA" id="ARBA00022946"/>
    </source>
</evidence>
<dbReference type="InterPro" id="IPR050188">
    <property type="entry name" value="RluA_PseudoU_synthase"/>
</dbReference>
<proteinExistence type="inferred from homology"/>
<dbReference type="GO" id="GO:0003723">
    <property type="term" value="F:RNA binding"/>
    <property type="evidence" value="ECO:0007669"/>
    <property type="project" value="InterPro"/>
</dbReference>
<dbReference type="GO" id="GO:0001522">
    <property type="term" value="P:pseudouridine synthesis"/>
    <property type="evidence" value="ECO:0007669"/>
    <property type="project" value="InterPro"/>
</dbReference>
<dbReference type="CDD" id="cd02869">
    <property type="entry name" value="PseudoU_synth_RluA_like"/>
    <property type="match status" value="1"/>
</dbReference>
<gene>
    <name evidence="12" type="ORF">Q7C36_020635</name>
</gene>
<evidence type="ECO:0000256" key="9">
    <source>
        <dbReference type="ARBA" id="ARBA00039953"/>
    </source>
</evidence>
<dbReference type="PANTHER" id="PTHR21600">
    <property type="entry name" value="MITOCHONDRIAL RNA PSEUDOURIDINE SYNTHASE"/>
    <property type="match status" value="1"/>
</dbReference>
<comment type="subcellular location">
    <subcellularLocation>
        <location evidence="3">Mitochondrion</location>
    </subcellularLocation>
</comment>
<dbReference type="SUPFAM" id="SSF55120">
    <property type="entry name" value="Pseudouridine synthase"/>
    <property type="match status" value="1"/>
</dbReference>
<name>A0AA88J3I6_TACVA</name>
<keyword evidence="13" id="KW-1185">Reference proteome</keyword>
<dbReference type="AlphaFoldDB" id="A0AA88J3I6"/>
<dbReference type="FunFam" id="3.30.2350.10:FF:000015">
    <property type="entry name" value="Mitochondrial RNA pseudouridine synthase RPUSD4"/>
    <property type="match status" value="1"/>
</dbReference>
<dbReference type="GO" id="GO:0009982">
    <property type="term" value="F:pseudouridine synthase activity"/>
    <property type="evidence" value="ECO:0007669"/>
    <property type="project" value="InterPro"/>
</dbReference>
<evidence type="ECO:0000256" key="4">
    <source>
        <dbReference type="ARBA" id="ARBA00010876"/>
    </source>
</evidence>
<evidence type="ECO:0000259" key="11">
    <source>
        <dbReference type="Pfam" id="PF00849"/>
    </source>
</evidence>
<evidence type="ECO:0000256" key="10">
    <source>
        <dbReference type="ARBA" id="ARBA00041563"/>
    </source>
</evidence>
<comment type="similarity">
    <text evidence="4">Belongs to the pseudouridine synthase RluA family.</text>
</comment>
<dbReference type="Proteomes" id="UP001187315">
    <property type="component" value="Unassembled WGS sequence"/>
</dbReference>
<keyword evidence="5" id="KW-0809">Transit peptide</keyword>
<evidence type="ECO:0000256" key="7">
    <source>
        <dbReference type="ARBA" id="ARBA00023235"/>
    </source>
</evidence>
<organism evidence="12 13">
    <name type="scientific">Tachysurus vachellii</name>
    <name type="common">Darkbarbel catfish</name>
    <name type="synonym">Pelteobagrus vachellii</name>
    <dbReference type="NCBI Taxonomy" id="175792"/>
    <lineage>
        <taxon>Eukaryota</taxon>
        <taxon>Metazoa</taxon>
        <taxon>Chordata</taxon>
        <taxon>Craniata</taxon>
        <taxon>Vertebrata</taxon>
        <taxon>Euteleostomi</taxon>
        <taxon>Actinopterygii</taxon>
        <taxon>Neopterygii</taxon>
        <taxon>Teleostei</taxon>
        <taxon>Ostariophysi</taxon>
        <taxon>Siluriformes</taxon>
        <taxon>Bagridae</taxon>
        <taxon>Tachysurus</taxon>
    </lineage>
</organism>
<evidence type="ECO:0000256" key="1">
    <source>
        <dbReference type="ARBA" id="ARBA00001166"/>
    </source>
</evidence>
<evidence type="ECO:0000256" key="3">
    <source>
        <dbReference type="ARBA" id="ARBA00004173"/>
    </source>
</evidence>
<evidence type="ECO:0000313" key="13">
    <source>
        <dbReference type="Proteomes" id="UP001187315"/>
    </source>
</evidence>
<comment type="catalytic activity">
    <reaction evidence="2">
        <text>uridine in 5S rRNA = pseudouridine in 5S rRNA</text>
        <dbReference type="Rhea" id="RHEA:47036"/>
        <dbReference type="Rhea" id="RHEA-COMP:11730"/>
        <dbReference type="Rhea" id="RHEA-COMP:11731"/>
        <dbReference type="ChEBI" id="CHEBI:65314"/>
        <dbReference type="ChEBI" id="CHEBI:65315"/>
    </reaction>
</comment>
<evidence type="ECO:0000256" key="2">
    <source>
        <dbReference type="ARBA" id="ARBA00001896"/>
    </source>
</evidence>
<dbReference type="Pfam" id="PF00849">
    <property type="entry name" value="PseudoU_synth_2"/>
    <property type="match status" value="1"/>
</dbReference>
<evidence type="ECO:0000313" key="12">
    <source>
        <dbReference type="EMBL" id="KAK2821292.1"/>
    </source>
</evidence>
<comment type="catalytic activity">
    <reaction evidence="1">
        <text>a uridine in mRNA = a pseudouridine in mRNA</text>
        <dbReference type="Rhea" id="RHEA:56644"/>
        <dbReference type="Rhea" id="RHEA-COMP:14658"/>
        <dbReference type="Rhea" id="RHEA-COMP:14659"/>
        <dbReference type="ChEBI" id="CHEBI:65314"/>
        <dbReference type="ChEBI" id="CHEBI:65315"/>
    </reaction>
</comment>
<evidence type="ECO:0000256" key="8">
    <source>
        <dbReference type="ARBA" id="ARBA00036943"/>
    </source>
</evidence>
<dbReference type="InterPro" id="IPR020103">
    <property type="entry name" value="PsdUridine_synth_cat_dom_sf"/>
</dbReference>
<reference evidence="12" key="1">
    <citation type="submission" date="2023-08" db="EMBL/GenBank/DDBJ databases">
        <title>Pelteobagrus vachellii genome.</title>
        <authorList>
            <person name="Liu H."/>
        </authorList>
    </citation>
    <scope>NUCLEOTIDE SEQUENCE</scope>
    <source>
        <strain evidence="12">PRFRI_2022a</strain>
        <tissue evidence="12">Muscle</tissue>
    </source>
</reference>
<sequence length="386" mass="43227">MLLGQACDMSTVKLLNVWKSRNLNRSCFDRCILWNTRIHDYEATRGLGTDSEKETGRKRGLRAADIAERLRREKEQNKDTTNKVPVSPVQRHVAELKRFTQQLQSVHPNVFSKALSKSILYQDQTLIAINKPYGVPVYSNGSIRNSIAASLPVLAKIIDGAKAGSALHICYSLEKDTTGILFLARTEETAERIHNLIRTHQAEKRYMVITVGVPVPSEGVIDIPIIEKEVMGDQHHFKMGLSPLYRPDDEGGGLVRVRAHRQALGAVTRYKVLDSNSGCSLVELQPVTGVKHQLRVHTALALACPILGDHKYAHWNKLAPQKLPEGVLRRLGLEQSKTRHLPLHLHVRQITLPGVRGHGDLTVSCPLPKFFTEALRKLQIELPEKP</sequence>
<dbReference type="Gene3D" id="3.30.2350.10">
    <property type="entry name" value="Pseudouridine synthase"/>
    <property type="match status" value="1"/>
</dbReference>
<dbReference type="EMBL" id="JAVHJS010000022">
    <property type="protein sequence ID" value="KAK2821292.1"/>
    <property type="molecule type" value="Genomic_DNA"/>
</dbReference>
<comment type="caution">
    <text evidence="12">The sequence shown here is derived from an EMBL/GenBank/DDBJ whole genome shotgun (WGS) entry which is preliminary data.</text>
</comment>